<feature type="compositionally biased region" description="Low complexity" evidence="1">
    <location>
        <begin position="156"/>
        <end position="165"/>
    </location>
</feature>
<sequence>MRAFHRAGLFVAGLMGLAAAAGMAGAGRAVAQSDLEMPGDAPVLSKPYRSTVPIFRRRLPPPDAVPDEGTLPAGGWREPPGRAAARDRAPPDAGKRDDDKDEPATRGTAQGETGFGPVKPAPASDLAADDEMEERVPAGRGKPRVVPEPRRETRAAPRTPTAQAERPPETERDEDETPAYAGVWGPSAAACAKRRSARHGFLPAVIRPGSAQAGKTLCRFHETRRAGRTWTTTASCQAAGRRWTSRVRLTVVGNRLTWASERGSSSYTRCSGG</sequence>
<protein>
    <submittedName>
        <fullName evidence="3">Uncharacterized protein</fullName>
    </submittedName>
</protein>
<keyword evidence="4" id="KW-1185">Reference proteome</keyword>
<accession>A0ABR5HIQ1</accession>
<gene>
    <name evidence="3" type="ORF">QR79_01375</name>
</gene>
<feature type="compositionally biased region" description="Basic and acidic residues" evidence="1">
    <location>
        <begin position="145"/>
        <end position="155"/>
    </location>
</feature>
<evidence type="ECO:0000256" key="1">
    <source>
        <dbReference type="SAM" id="MobiDB-lite"/>
    </source>
</evidence>
<evidence type="ECO:0000313" key="3">
    <source>
        <dbReference type="EMBL" id="KMO26590.1"/>
    </source>
</evidence>
<proteinExistence type="predicted"/>
<feature type="region of interest" description="Disordered" evidence="1">
    <location>
        <begin position="37"/>
        <end position="181"/>
    </location>
</feature>
<feature type="compositionally biased region" description="Basic and acidic residues" evidence="1">
    <location>
        <begin position="84"/>
        <end position="104"/>
    </location>
</feature>
<keyword evidence="2" id="KW-0732">Signal</keyword>
<reference evidence="3 4" key="1">
    <citation type="submission" date="2014-11" db="EMBL/GenBank/DDBJ databases">
        <title>Comparative genomics of Methylobacterium species.</title>
        <authorList>
            <person name="Chaudhry V."/>
            <person name="Patil P.B."/>
        </authorList>
    </citation>
    <scope>NUCLEOTIDE SEQUENCE [LARGE SCALE GENOMIC DNA]</scope>
    <source>
        <strain evidence="3 4">SE3.6</strain>
    </source>
</reference>
<evidence type="ECO:0000313" key="4">
    <source>
        <dbReference type="Proteomes" id="UP000036471"/>
    </source>
</evidence>
<dbReference type="Proteomes" id="UP000036471">
    <property type="component" value="Unassembled WGS sequence"/>
</dbReference>
<feature type="signal peptide" evidence="2">
    <location>
        <begin position="1"/>
        <end position="20"/>
    </location>
</feature>
<dbReference type="RefSeq" id="WP_048460977.1">
    <property type="nucleotide sequence ID" value="NZ_JTHG01000013.1"/>
</dbReference>
<dbReference type="EMBL" id="JTHG01000013">
    <property type="protein sequence ID" value="KMO26590.1"/>
    <property type="molecule type" value="Genomic_DNA"/>
</dbReference>
<evidence type="ECO:0000256" key="2">
    <source>
        <dbReference type="SAM" id="SignalP"/>
    </source>
</evidence>
<name>A0ABR5HIQ1_9HYPH</name>
<comment type="caution">
    <text evidence="3">The sequence shown here is derived from an EMBL/GenBank/DDBJ whole genome shotgun (WGS) entry which is preliminary data.</text>
</comment>
<organism evidence="3 4">
    <name type="scientific">Methylobacterium indicum</name>
    <dbReference type="NCBI Taxonomy" id="1775910"/>
    <lineage>
        <taxon>Bacteria</taxon>
        <taxon>Pseudomonadati</taxon>
        <taxon>Pseudomonadota</taxon>
        <taxon>Alphaproteobacteria</taxon>
        <taxon>Hyphomicrobiales</taxon>
        <taxon>Methylobacteriaceae</taxon>
        <taxon>Methylobacterium</taxon>
    </lineage>
</organism>
<feature type="chain" id="PRO_5046461187" evidence="2">
    <location>
        <begin position="21"/>
        <end position="273"/>
    </location>
</feature>